<dbReference type="PROSITE" id="PS01081">
    <property type="entry name" value="HTH_TETR_1"/>
    <property type="match status" value="1"/>
</dbReference>
<dbReference type="InterPro" id="IPR001647">
    <property type="entry name" value="HTH_TetR"/>
</dbReference>
<reference evidence="6" key="1">
    <citation type="submission" date="2021-03" db="EMBL/GenBank/DDBJ databases">
        <title>Whole genome shotgun sequence of Actinoplanes auranticolor NBRC 12245.</title>
        <authorList>
            <person name="Komaki H."/>
            <person name="Tamura T."/>
        </authorList>
    </citation>
    <scope>NUCLEOTIDE SEQUENCE</scope>
    <source>
        <strain evidence="6">NBRC 12245</strain>
    </source>
</reference>
<evidence type="ECO:0000256" key="1">
    <source>
        <dbReference type="ARBA" id="ARBA00023015"/>
    </source>
</evidence>
<dbReference type="GO" id="GO:0003677">
    <property type="term" value="F:DNA binding"/>
    <property type="evidence" value="ECO:0007669"/>
    <property type="project" value="UniProtKB-UniRule"/>
</dbReference>
<evidence type="ECO:0000313" key="6">
    <source>
        <dbReference type="EMBL" id="GIM66187.1"/>
    </source>
</evidence>
<dbReference type="Pfam" id="PF16925">
    <property type="entry name" value="TetR_C_13"/>
    <property type="match status" value="1"/>
</dbReference>
<proteinExistence type="predicted"/>
<organism evidence="6 7">
    <name type="scientific">Actinoplanes auranticolor</name>
    <dbReference type="NCBI Taxonomy" id="47988"/>
    <lineage>
        <taxon>Bacteria</taxon>
        <taxon>Bacillati</taxon>
        <taxon>Actinomycetota</taxon>
        <taxon>Actinomycetes</taxon>
        <taxon>Micromonosporales</taxon>
        <taxon>Micromonosporaceae</taxon>
        <taxon>Actinoplanes</taxon>
    </lineage>
</organism>
<dbReference type="InterPro" id="IPR009057">
    <property type="entry name" value="Homeodomain-like_sf"/>
</dbReference>
<keyword evidence="1" id="KW-0805">Transcription regulation</keyword>
<dbReference type="PROSITE" id="PS50977">
    <property type="entry name" value="HTH_TETR_2"/>
    <property type="match status" value="1"/>
</dbReference>
<dbReference type="EMBL" id="BOQL01000018">
    <property type="protein sequence ID" value="GIM66187.1"/>
    <property type="molecule type" value="Genomic_DNA"/>
</dbReference>
<keyword evidence="7" id="KW-1185">Reference proteome</keyword>
<gene>
    <name evidence="6" type="ORF">Aau02nite_22050</name>
</gene>
<dbReference type="PANTHER" id="PTHR47506">
    <property type="entry name" value="TRANSCRIPTIONAL REGULATORY PROTEIN"/>
    <property type="match status" value="1"/>
</dbReference>
<dbReference type="Proteomes" id="UP000681340">
    <property type="component" value="Unassembled WGS sequence"/>
</dbReference>
<evidence type="ECO:0000256" key="2">
    <source>
        <dbReference type="ARBA" id="ARBA00023125"/>
    </source>
</evidence>
<evidence type="ECO:0000256" key="3">
    <source>
        <dbReference type="ARBA" id="ARBA00023163"/>
    </source>
</evidence>
<dbReference type="PRINTS" id="PR00455">
    <property type="entry name" value="HTHTETR"/>
</dbReference>
<feature type="domain" description="HTH tetR-type" evidence="5">
    <location>
        <begin position="50"/>
        <end position="110"/>
    </location>
</feature>
<dbReference type="SUPFAM" id="SSF46689">
    <property type="entry name" value="Homeodomain-like"/>
    <property type="match status" value="1"/>
</dbReference>
<dbReference type="SUPFAM" id="SSF48498">
    <property type="entry name" value="Tetracyclin repressor-like, C-terminal domain"/>
    <property type="match status" value="1"/>
</dbReference>
<evidence type="ECO:0000256" key="4">
    <source>
        <dbReference type="PROSITE-ProRule" id="PRU00335"/>
    </source>
</evidence>
<dbReference type="PANTHER" id="PTHR47506:SF1">
    <property type="entry name" value="HTH-TYPE TRANSCRIPTIONAL REGULATOR YJDC"/>
    <property type="match status" value="1"/>
</dbReference>
<name>A0A919VR33_9ACTN</name>
<evidence type="ECO:0000259" key="5">
    <source>
        <dbReference type="PROSITE" id="PS50977"/>
    </source>
</evidence>
<keyword evidence="2 4" id="KW-0238">DNA-binding</keyword>
<dbReference type="Pfam" id="PF00440">
    <property type="entry name" value="TetR_N"/>
    <property type="match status" value="1"/>
</dbReference>
<evidence type="ECO:0000313" key="7">
    <source>
        <dbReference type="Proteomes" id="UP000681340"/>
    </source>
</evidence>
<dbReference type="Gene3D" id="1.10.10.60">
    <property type="entry name" value="Homeodomain-like"/>
    <property type="match status" value="1"/>
</dbReference>
<dbReference type="Gene3D" id="1.10.357.10">
    <property type="entry name" value="Tetracycline Repressor, domain 2"/>
    <property type="match status" value="1"/>
</dbReference>
<sequence length="237" mass="25706">MVVKYRSVQNRSTYKYRPVHNDEDHGDICTEGYACCMGDSRRAVMGRPREFDTDQALESAMRVFWARGYEAASLAELTAAMGITKTSMYAAFGNKEELFRKALQRYGAGPAAYAMRALGEPTARAVAVAFLRGAVRTTTPPGGPTGCLTVQGALASSDDGRPVHDLLVDWRNDAGVRLEERFRRAVAEGDLPPGADPRRLARFIMTMGFGVAVQAANGLGPAELDEIVDTALLAWPS</sequence>
<keyword evidence="3" id="KW-0804">Transcription</keyword>
<dbReference type="AlphaFoldDB" id="A0A919VR33"/>
<comment type="caution">
    <text evidence="6">The sequence shown here is derived from an EMBL/GenBank/DDBJ whole genome shotgun (WGS) entry which is preliminary data.</text>
</comment>
<feature type="DNA-binding region" description="H-T-H motif" evidence="4">
    <location>
        <begin position="73"/>
        <end position="92"/>
    </location>
</feature>
<dbReference type="InterPro" id="IPR023772">
    <property type="entry name" value="DNA-bd_HTH_TetR-type_CS"/>
</dbReference>
<dbReference type="InterPro" id="IPR036271">
    <property type="entry name" value="Tet_transcr_reg_TetR-rel_C_sf"/>
</dbReference>
<dbReference type="InterPro" id="IPR011075">
    <property type="entry name" value="TetR_C"/>
</dbReference>
<accession>A0A919VR33</accession>
<protein>
    <submittedName>
        <fullName evidence="6">TetR family transcriptional regulator</fullName>
    </submittedName>
</protein>